<dbReference type="Pfam" id="PF04940">
    <property type="entry name" value="BLUF"/>
    <property type="match status" value="1"/>
</dbReference>
<feature type="domain" description="BLUF" evidence="1">
    <location>
        <begin position="3"/>
        <end position="94"/>
    </location>
</feature>
<dbReference type="SUPFAM" id="SSF54975">
    <property type="entry name" value="Acylphosphatase/BLUF domain-like"/>
    <property type="match status" value="1"/>
</dbReference>
<dbReference type="Proteomes" id="UP000051386">
    <property type="component" value="Unassembled WGS sequence"/>
</dbReference>
<proteinExistence type="predicted"/>
<name>A0A0R0CVM8_9GAMM</name>
<dbReference type="InterPro" id="IPR036046">
    <property type="entry name" value="Acylphosphatase-like_dom_sf"/>
</dbReference>
<protein>
    <submittedName>
        <fullName evidence="2">F420H2:quinone oxidoreductase</fullName>
    </submittedName>
</protein>
<dbReference type="GO" id="GO:0009882">
    <property type="term" value="F:blue light photoreceptor activity"/>
    <property type="evidence" value="ECO:0007669"/>
    <property type="project" value="InterPro"/>
</dbReference>
<dbReference type="PATRIC" id="fig|517011.3.peg.1457"/>
<sequence length="144" mass="15611">MPIRAIAYTSDALPGFDLVAAGELAHTAAAFNMHAGVTGLLLFDGARFLQYLEGPEDGIAVVFSRILNSQRHTNLVELGRASAGCRFFPYWSMRMLPAAPEELREAISKDWSSFVVRQTAESGARSFGVEYLAKVAAPHQPVIG</sequence>
<dbReference type="Gene3D" id="3.30.70.100">
    <property type="match status" value="1"/>
</dbReference>
<dbReference type="RefSeq" id="WP_057508290.1">
    <property type="nucleotide sequence ID" value="NZ_LDJK01000036.1"/>
</dbReference>
<gene>
    <name evidence="2" type="ORF">ABB28_08960</name>
</gene>
<keyword evidence="3" id="KW-1185">Reference proteome</keyword>
<reference evidence="2 3" key="1">
    <citation type="submission" date="2015-05" db="EMBL/GenBank/DDBJ databases">
        <title>Genome sequencing and analysis of members of genus Stenotrophomonas.</title>
        <authorList>
            <person name="Patil P.P."/>
            <person name="Midha S."/>
            <person name="Patil P.B."/>
        </authorList>
    </citation>
    <scope>NUCLEOTIDE SEQUENCE [LARGE SCALE GENOMIC DNA]</scope>
    <source>
        <strain evidence="2 3">DSM 21508</strain>
    </source>
</reference>
<dbReference type="AlphaFoldDB" id="A0A0R0CVM8"/>
<dbReference type="PROSITE" id="PS50925">
    <property type="entry name" value="BLUF"/>
    <property type="match status" value="1"/>
</dbReference>
<dbReference type="SMART" id="SM01034">
    <property type="entry name" value="BLUF"/>
    <property type="match status" value="1"/>
</dbReference>
<evidence type="ECO:0000313" key="2">
    <source>
        <dbReference type="EMBL" id="KRG73837.1"/>
    </source>
</evidence>
<organism evidence="2 3">
    <name type="scientific">Stenotrophomonas chelatiphaga</name>
    <dbReference type="NCBI Taxonomy" id="517011"/>
    <lineage>
        <taxon>Bacteria</taxon>
        <taxon>Pseudomonadati</taxon>
        <taxon>Pseudomonadota</taxon>
        <taxon>Gammaproteobacteria</taxon>
        <taxon>Lysobacterales</taxon>
        <taxon>Lysobacteraceae</taxon>
        <taxon>Stenotrophomonas</taxon>
    </lineage>
</organism>
<comment type="caution">
    <text evidence="2">The sequence shown here is derived from an EMBL/GenBank/DDBJ whole genome shotgun (WGS) entry which is preliminary data.</text>
</comment>
<dbReference type="GO" id="GO:0071949">
    <property type="term" value="F:FAD binding"/>
    <property type="evidence" value="ECO:0007669"/>
    <property type="project" value="InterPro"/>
</dbReference>
<evidence type="ECO:0000313" key="3">
    <source>
        <dbReference type="Proteomes" id="UP000051386"/>
    </source>
</evidence>
<accession>A0A0R0CVM8</accession>
<dbReference type="EMBL" id="LDJK01000036">
    <property type="protein sequence ID" value="KRG73837.1"/>
    <property type="molecule type" value="Genomic_DNA"/>
</dbReference>
<evidence type="ECO:0000259" key="1">
    <source>
        <dbReference type="PROSITE" id="PS50925"/>
    </source>
</evidence>
<dbReference type="InterPro" id="IPR007024">
    <property type="entry name" value="BLUF_domain"/>
</dbReference>